<dbReference type="PANTHER" id="PTHR32440">
    <property type="entry name" value="PHOSPHATASE DCR2-RELATED-RELATED"/>
    <property type="match status" value="1"/>
</dbReference>
<dbReference type="InterPro" id="IPR004843">
    <property type="entry name" value="Calcineurin-like_PHP"/>
</dbReference>
<feature type="domain" description="Calcineurin-like phosphoesterase" evidence="2">
    <location>
        <begin position="68"/>
        <end position="252"/>
    </location>
</feature>
<dbReference type="GO" id="GO:0005737">
    <property type="term" value="C:cytoplasm"/>
    <property type="evidence" value="ECO:0007669"/>
    <property type="project" value="TreeGrafter"/>
</dbReference>
<dbReference type="PANTHER" id="PTHR32440:SF11">
    <property type="entry name" value="METALLOPHOSPHOESTERASE DOMAIN-CONTAINING PROTEIN"/>
    <property type="match status" value="1"/>
</dbReference>
<protein>
    <recommendedName>
        <fullName evidence="2">Calcineurin-like phosphoesterase domain-containing protein</fullName>
    </recommendedName>
</protein>
<evidence type="ECO:0000256" key="1">
    <source>
        <dbReference type="SAM" id="MobiDB-lite"/>
    </source>
</evidence>
<dbReference type="CDD" id="cd07383">
    <property type="entry name" value="MPP_Dcr2"/>
    <property type="match status" value="1"/>
</dbReference>
<proteinExistence type="predicted"/>
<dbReference type="InterPro" id="IPR029052">
    <property type="entry name" value="Metallo-depent_PP-like"/>
</dbReference>
<keyword evidence="4" id="KW-1185">Reference proteome</keyword>
<reference evidence="3 4" key="1">
    <citation type="journal article" date="2020" name="ISME J.">
        <title>Uncovering the hidden diversity of litter-decomposition mechanisms in mushroom-forming fungi.</title>
        <authorList>
            <person name="Floudas D."/>
            <person name="Bentzer J."/>
            <person name="Ahren D."/>
            <person name="Johansson T."/>
            <person name="Persson P."/>
            <person name="Tunlid A."/>
        </authorList>
    </citation>
    <scope>NUCLEOTIDE SEQUENCE [LARGE SCALE GENOMIC DNA]</scope>
    <source>
        <strain evidence="3 4">CBS 291.85</strain>
    </source>
</reference>
<name>A0A8H5FRY6_9AGAR</name>
<dbReference type="SUPFAM" id="SSF56300">
    <property type="entry name" value="Metallo-dependent phosphatases"/>
    <property type="match status" value="1"/>
</dbReference>
<evidence type="ECO:0000313" key="4">
    <source>
        <dbReference type="Proteomes" id="UP000559256"/>
    </source>
</evidence>
<dbReference type="Pfam" id="PF00149">
    <property type="entry name" value="Metallophos"/>
    <property type="match status" value="1"/>
</dbReference>
<evidence type="ECO:0000313" key="3">
    <source>
        <dbReference type="EMBL" id="KAF5346572.1"/>
    </source>
</evidence>
<dbReference type="OrthoDB" id="783096at2759"/>
<dbReference type="Proteomes" id="UP000559256">
    <property type="component" value="Unassembled WGS sequence"/>
</dbReference>
<comment type="caution">
    <text evidence="3">The sequence shown here is derived from an EMBL/GenBank/DDBJ whole genome shotgun (WGS) entry which is preliminary data.</text>
</comment>
<sequence length="469" mass="51576">MHTTTFKLAALLFLFLLLRTLTMKLFLPLLTLLSTFDVDTYSAPMTRKEDINPYPDKPRLVFRKDGTFKITIFSDQHFGENPWDSWGPEHDASSINLMKTVLADEKPDYVSTVPSGDMITGENTFKENATKLIDQIVAPLNTLKIPFSTTQGNHDNQNNITHLDIIKREQAQAPLSYTRTSPPGVGGDKDDSDGDGVSRHGPGNCWVPIYQTQDAPSPSLILWFFDSRGGFIDTNPWHPVPQDSASNGLKGADDWVHESVAGWIESEVGRMDAAWGAADAQGDGKGRAALAFVHIPPHFAIDLQKNIDSGKEPGLNGAYAPVFVSPNLFYSYLLHFSAPASHPPIMVLHPTMYYPADQLGSGSAQASNPSTIGKDGSFWNALTGKVKNLKGVISGHDHGNEWCAREPTKKVIFCFDKHGGYGGYTQDGWGFGVRNLVFKSPKPDTEVDTWIRIEGGEEKARIVLGPDYN</sequence>
<dbReference type="Gene3D" id="3.60.21.10">
    <property type="match status" value="1"/>
</dbReference>
<dbReference type="EMBL" id="JAACJM010000101">
    <property type="protein sequence ID" value="KAF5346572.1"/>
    <property type="molecule type" value="Genomic_DNA"/>
</dbReference>
<organism evidence="3 4">
    <name type="scientific">Tetrapyrgos nigripes</name>
    <dbReference type="NCBI Taxonomy" id="182062"/>
    <lineage>
        <taxon>Eukaryota</taxon>
        <taxon>Fungi</taxon>
        <taxon>Dikarya</taxon>
        <taxon>Basidiomycota</taxon>
        <taxon>Agaricomycotina</taxon>
        <taxon>Agaricomycetes</taxon>
        <taxon>Agaricomycetidae</taxon>
        <taxon>Agaricales</taxon>
        <taxon>Marasmiineae</taxon>
        <taxon>Marasmiaceae</taxon>
        <taxon>Tetrapyrgos</taxon>
    </lineage>
</organism>
<dbReference type="GO" id="GO:0016788">
    <property type="term" value="F:hydrolase activity, acting on ester bonds"/>
    <property type="evidence" value="ECO:0007669"/>
    <property type="project" value="TreeGrafter"/>
</dbReference>
<dbReference type="AlphaFoldDB" id="A0A8H5FRY6"/>
<feature type="region of interest" description="Disordered" evidence="1">
    <location>
        <begin position="176"/>
        <end position="200"/>
    </location>
</feature>
<evidence type="ECO:0000259" key="2">
    <source>
        <dbReference type="Pfam" id="PF00149"/>
    </source>
</evidence>
<accession>A0A8H5FRY6</accession>
<gene>
    <name evidence="3" type="ORF">D9758_013492</name>
</gene>